<dbReference type="EMBL" id="HACA01029774">
    <property type="protein sequence ID" value="CDW47135.1"/>
    <property type="molecule type" value="Transcribed_RNA"/>
</dbReference>
<dbReference type="AlphaFoldDB" id="A0A0K2V9Y2"/>
<proteinExistence type="predicted"/>
<evidence type="ECO:0000313" key="1">
    <source>
        <dbReference type="EMBL" id="CDW47135.1"/>
    </source>
</evidence>
<organism evidence="1">
    <name type="scientific">Lepeophtheirus salmonis</name>
    <name type="common">Salmon louse</name>
    <name type="synonym">Caligus salmonis</name>
    <dbReference type="NCBI Taxonomy" id="72036"/>
    <lineage>
        <taxon>Eukaryota</taxon>
        <taxon>Metazoa</taxon>
        <taxon>Ecdysozoa</taxon>
        <taxon>Arthropoda</taxon>
        <taxon>Crustacea</taxon>
        <taxon>Multicrustacea</taxon>
        <taxon>Hexanauplia</taxon>
        <taxon>Copepoda</taxon>
        <taxon>Siphonostomatoida</taxon>
        <taxon>Caligidae</taxon>
        <taxon>Lepeophtheirus</taxon>
    </lineage>
</organism>
<reference evidence="1" key="1">
    <citation type="submission" date="2014-05" db="EMBL/GenBank/DDBJ databases">
        <authorList>
            <person name="Chronopoulou M."/>
        </authorList>
    </citation>
    <scope>NUCLEOTIDE SEQUENCE</scope>
    <source>
        <tissue evidence="1">Whole organism</tissue>
    </source>
</reference>
<sequence length="57" mass="6785">MPQGPRLGRPRLESLEIKNAEKKRYGHVSESIPPTDIRMDNFQHYPLFMDENKRTKM</sequence>
<accession>A0A0K2V9Y2</accession>
<protein>
    <submittedName>
        <fullName evidence="1">PiggyBac transposable elementderived protein 2like [Oryzias latipes]</fullName>
    </submittedName>
</protein>
<name>A0A0K2V9Y2_LEPSM</name>